<keyword evidence="5" id="KW-1185">Reference proteome</keyword>
<reference evidence="4" key="1">
    <citation type="submission" date="2021-01" db="EMBL/GenBank/DDBJ databases">
        <title>A chromosome-scale assembly of European eel, Anguilla anguilla.</title>
        <authorList>
            <person name="Henkel C."/>
            <person name="Jong-Raadsen S.A."/>
            <person name="Dufour S."/>
            <person name="Weltzien F.-A."/>
            <person name="Palstra A.P."/>
            <person name="Pelster B."/>
            <person name="Spaink H.P."/>
            <person name="Van Den Thillart G.E."/>
            <person name="Jansen H."/>
            <person name="Zahm M."/>
            <person name="Klopp C."/>
            <person name="Cedric C."/>
            <person name="Louis A."/>
            <person name="Berthelot C."/>
            <person name="Parey E."/>
            <person name="Roest Crollius H."/>
            <person name="Montfort J."/>
            <person name="Robinson-Rechavi M."/>
            <person name="Bucao C."/>
            <person name="Bouchez O."/>
            <person name="Gislard M."/>
            <person name="Lluch J."/>
            <person name="Milhes M."/>
            <person name="Lampietro C."/>
            <person name="Lopez Roques C."/>
            <person name="Donnadieu C."/>
            <person name="Braasch I."/>
            <person name="Desvignes T."/>
            <person name="Postlethwait J."/>
            <person name="Bobe J."/>
            <person name="Guiguen Y."/>
            <person name="Dirks R."/>
        </authorList>
    </citation>
    <scope>NUCLEOTIDE SEQUENCE</scope>
    <source>
        <strain evidence="4">Tag_6206</strain>
        <tissue evidence="4">Liver</tissue>
    </source>
</reference>
<comment type="caution">
    <text evidence="4">The sequence shown here is derived from an EMBL/GenBank/DDBJ whole genome shotgun (WGS) entry which is preliminary data.</text>
</comment>
<evidence type="ECO:0000259" key="3">
    <source>
        <dbReference type="Pfam" id="PF15035"/>
    </source>
</evidence>
<feature type="domain" description="Rootletin-like coiled-coil" evidence="3">
    <location>
        <begin position="30"/>
        <end position="166"/>
    </location>
</feature>
<organism evidence="4 5">
    <name type="scientific">Anguilla anguilla</name>
    <name type="common">European freshwater eel</name>
    <name type="synonym">Muraena anguilla</name>
    <dbReference type="NCBI Taxonomy" id="7936"/>
    <lineage>
        <taxon>Eukaryota</taxon>
        <taxon>Metazoa</taxon>
        <taxon>Chordata</taxon>
        <taxon>Craniata</taxon>
        <taxon>Vertebrata</taxon>
        <taxon>Euteleostomi</taxon>
        <taxon>Actinopterygii</taxon>
        <taxon>Neopterygii</taxon>
        <taxon>Teleostei</taxon>
        <taxon>Anguilliformes</taxon>
        <taxon>Anguillidae</taxon>
        <taxon>Anguilla</taxon>
    </lineage>
</organism>
<accession>A0A9D3S5T6</accession>
<evidence type="ECO:0000313" key="5">
    <source>
        <dbReference type="Proteomes" id="UP001044222"/>
    </source>
</evidence>
<sequence>MLALQSHDSDGDDVSTAEHHRLQAEEKIYRHKLQAFQEGQQRQAQLVQKLQAKVLQYKKRCGELEEQVLEKTSESEKLKLSLQAHLDTSAGRLRRAEQERSSDLQSKLRQLEEEQKRCAGLAQVNALLREQLEQAGAANQALTDGLRKARDEADQKDARMRREQEAASLRNAFTQLRASTDRSLSDMRVECVTVSRHLHVACTSLERPCRSTAPPVDRRCRRWRSSCGTS</sequence>
<keyword evidence="1 2" id="KW-0175">Coiled coil</keyword>
<proteinExistence type="predicted"/>
<protein>
    <recommendedName>
        <fullName evidence="3">Rootletin-like coiled-coil domain-containing protein</fullName>
    </recommendedName>
</protein>
<evidence type="ECO:0000256" key="1">
    <source>
        <dbReference type="ARBA" id="ARBA00023054"/>
    </source>
</evidence>
<evidence type="ECO:0000313" key="4">
    <source>
        <dbReference type="EMBL" id="KAG5851157.1"/>
    </source>
</evidence>
<evidence type="ECO:0000256" key="2">
    <source>
        <dbReference type="SAM" id="Coils"/>
    </source>
</evidence>
<dbReference type="Proteomes" id="UP001044222">
    <property type="component" value="Unassembled WGS sequence"/>
</dbReference>
<dbReference type="InterPro" id="IPR055167">
    <property type="entry name" value="Rootletin-like_CC"/>
</dbReference>
<feature type="coiled-coil region" evidence="2">
    <location>
        <begin position="94"/>
        <end position="166"/>
    </location>
</feature>
<gene>
    <name evidence="4" type="ORF">ANANG_G00090060</name>
</gene>
<name>A0A9D3S5T6_ANGAN</name>
<dbReference type="Pfam" id="PF15035">
    <property type="entry name" value="Rootletin"/>
    <property type="match status" value="1"/>
</dbReference>
<dbReference type="EMBL" id="JAFIRN010000004">
    <property type="protein sequence ID" value="KAG5851157.1"/>
    <property type="molecule type" value="Genomic_DNA"/>
</dbReference>
<dbReference type="AlphaFoldDB" id="A0A9D3S5T6"/>